<sequence>MSYNFQQARFYTTVNDLRSLPQTNYEIAIVGRSNAGKSSLLNTLTNQTRLAYTSKTPGRTQHINYFEVAPATFLVDLPGYGYAKVPEAIRQHWVGLLGNYLKERKEICGLVLIMDSRHPLKDLDWQMIEFFSVTKKPLHIVLSKSDKLTNQEKIQVLNQVKKELIEFGINDLSLQLFSAPKRQGIEELATKLNHWLVPND</sequence>
<evidence type="ECO:0000256" key="1">
    <source>
        <dbReference type="ARBA" id="ARBA00001946"/>
    </source>
</evidence>
<evidence type="ECO:0000313" key="12">
    <source>
        <dbReference type="EMBL" id="AUR51225.1"/>
    </source>
</evidence>
<keyword evidence="7 10" id="KW-0342">GTP-binding</keyword>
<dbReference type="GO" id="GO:0005525">
    <property type="term" value="F:GTP binding"/>
    <property type="evidence" value="ECO:0007669"/>
    <property type="project" value="UniProtKB-UniRule"/>
</dbReference>
<dbReference type="PANTHER" id="PTHR11649:SF13">
    <property type="entry name" value="ENGB-TYPE G DOMAIN-CONTAINING PROTEIN"/>
    <property type="match status" value="1"/>
</dbReference>
<evidence type="ECO:0000256" key="4">
    <source>
        <dbReference type="ARBA" id="ARBA00022723"/>
    </source>
</evidence>
<dbReference type="InterPro" id="IPR006073">
    <property type="entry name" value="GTP-bd"/>
</dbReference>
<evidence type="ECO:0000256" key="10">
    <source>
        <dbReference type="HAMAP-Rule" id="MF_00321"/>
    </source>
</evidence>
<dbReference type="InterPro" id="IPR027417">
    <property type="entry name" value="P-loop_NTPase"/>
</dbReference>
<comment type="cofactor">
    <cofactor evidence="1">
        <name>Mg(2+)</name>
        <dbReference type="ChEBI" id="CHEBI:18420"/>
    </cofactor>
</comment>
<keyword evidence="13" id="KW-1185">Reference proteome</keyword>
<dbReference type="PANTHER" id="PTHR11649">
    <property type="entry name" value="MSS1/TRME-RELATED GTP-BINDING PROTEIN"/>
    <property type="match status" value="1"/>
</dbReference>
<dbReference type="OrthoDB" id="9804921at2"/>
<dbReference type="NCBIfam" id="TIGR03598">
    <property type="entry name" value="GTPase_YsxC"/>
    <property type="match status" value="1"/>
</dbReference>
<keyword evidence="4" id="KW-0479">Metal-binding</keyword>
<evidence type="ECO:0000259" key="11">
    <source>
        <dbReference type="PROSITE" id="PS51706"/>
    </source>
</evidence>
<evidence type="ECO:0000256" key="3">
    <source>
        <dbReference type="ARBA" id="ARBA00022618"/>
    </source>
</evidence>
<dbReference type="KEGG" id="nba:CUN60_02525"/>
<dbReference type="InterPro" id="IPR030393">
    <property type="entry name" value="G_ENGB_dom"/>
</dbReference>
<gene>
    <name evidence="10" type="primary">engB</name>
    <name evidence="12" type="ORF">CUN60_02525</name>
</gene>
<name>A0A2I7N4T0_9NEIS</name>
<dbReference type="AlphaFoldDB" id="A0A2I7N4T0"/>
<dbReference type="PROSITE" id="PS51706">
    <property type="entry name" value="G_ENGB"/>
    <property type="match status" value="1"/>
</dbReference>
<dbReference type="FunFam" id="3.40.50.300:FF:000098">
    <property type="entry name" value="Probable GTP-binding protein EngB"/>
    <property type="match status" value="1"/>
</dbReference>
<dbReference type="GO" id="GO:0046872">
    <property type="term" value="F:metal ion binding"/>
    <property type="evidence" value="ECO:0007669"/>
    <property type="project" value="UniProtKB-KW"/>
</dbReference>
<evidence type="ECO:0000256" key="9">
    <source>
        <dbReference type="ARBA" id="ARBA00023306"/>
    </source>
</evidence>
<keyword evidence="9 10" id="KW-0131">Cell cycle</keyword>
<reference evidence="13" key="1">
    <citation type="submission" date="2017-11" db="EMBL/GenBank/DDBJ databases">
        <authorList>
            <person name="Chan K.G."/>
            <person name="Lee L.S."/>
        </authorList>
    </citation>
    <scope>NUCLEOTIDE SEQUENCE [LARGE SCALE GENOMIC DNA]</scope>
    <source>
        <strain evidence="13">DSM 100970</strain>
    </source>
</reference>
<keyword evidence="3 10" id="KW-0132">Cell division</keyword>
<dbReference type="Pfam" id="PF01926">
    <property type="entry name" value="MMR_HSR1"/>
    <property type="match status" value="1"/>
</dbReference>
<proteinExistence type="inferred from homology"/>
<comment type="function">
    <text evidence="10">Necessary for normal cell division and for the maintenance of normal septation.</text>
</comment>
<evidence type="ECO:0000313" key="13">
    <source>
        <dbReference type="Proteomes" id="UP000236655"/>
    </source>
</evidence>
<evidence type="ECO:0000256" key="2">
    <source>
        <dbReference type="ARBA" id="ARBA00009638"/>
    </source>
</evidence>
<protein>
    <recommendedName>
        <fullName evidence="10">Probable GTP-binding protein EngB</fullName>
    </recommendedName>
</protein>
<evidence type="ECO:0000256" key="6">
    <source>
        <dbReference type="ARBA" id="ARBA00022842"/>
    </source>
</evidence>
<comment type="similarity">
    <text evidence="2 10">Belongs to the TRAFAC class TrmE-Era-EngA-EngB-Septin-like GTPase superfamily. EngB GTPase family.</text>
</comment>
<evidence type="ECO:0000256" key="8">
    <source>
        <dbReference type="ARBA" id="ARBA00023210"/>
    </source>
</evidence>
<evidence type="ECO:0000256" key="7">
    <source>
        <dbReference type="ARBA" id="ARBA00023134"/>
    </source>
</evidence>
<dbReference type="Proteomes" id="UP000236655">
    <property type="component" value="Chromosome"/>
</dbReference>
<feature type="domain" description="EngB-type G" evidence="11">
    <location>
        <begin position="23"/>
        <end position="198"/>
    </location>
</feature>
<keyword evidence="6" id="KW-0460">Magnesium</keyword>
<dbReference type="GO" id="GO:0000917">
    <property type="term" value="P:division septum assembly"/>
    <property type="evidence" value="ECO:0007669"/>
    <property type="project" value="UniProtKB-KW"/>
</dbReference>
<dbReference type="CDD" id="cd01876">
    <property type="entry name" value="YihA_EngB"/>
    <property type="match status" value="1"/>
</dbReference>
<dbReference type="RefSeq" id="WP_102950525.1">
    <property type="nucleotide sequence ID" value="NZ_CP024847.1"/>
</dbReference>
<keyword evidence="5 10" id="KW-0547">Nucleotide-binding</keyword>
<dbReference type="GO" id="GO:0005829">
    <property type="term" value="C:cytosol"/>
    <property type="evidence" value="ECO:0007669"/>
    <property type="project" value="TreeGrafter"/>
</dbReference>
<accession>A0A2I7N4T0</accession>
<evidence type="ECO:0000256" key="5">
    <source>
        <dbReference type="ARBA" id="ARBA00022741"/>
    </source>
</evidence>
<dbReference type="HAMAP" id="MF_00321">
    <property type="entry name" value="GTPase_EngB"/>
    <property type="match status" value="1"/>
</dbReference>
<dbReference type="InterPro" id="IPR019987">
    <property type="entry name" value="GTP-bd_ribosome_bio_YsxC"/>
</dbReference>
<dbReference type="Gene3D" id="3.40.50.300">
    <property type="entry name" value="P-loop containing nucleotide triphosphate hydrolases"/>
    <property type="match status" value="1"/>
</dbReference>
<dbReference type="SUPFAM" id="SSF52540">
    <property type="entry name" value="P-loop containing nucleoside triphosphate hydrolases"/>
    <property type="match status" value="1"/>
</dbReference>
<keyword evidence="8 10" id="KW-0717">Septation</keyword>
<dbReference type="EMBL" id="CP024847">
    <property type="protein sequence ID" value="AUR51225.1"/>
    <property type="molecule type" value="Genomic_DNA"/>
</dbReference>
<organism evidence="12 13">
    <name type="scientific">Aquella oligotrophica</name>
    <dbReference type="NCBI Taxonomy" id="2067065"/>
    <lineage>
        <taxon>Bacteria</taxon>
        <taxon>Pseudomonadati</taxon>
        <taxon>Pseudomonadota</taxon>
        <taxon>Betaproteobacteria</taxon>
        <taxon>Neisseriales</taxon>
        <taxon>Neisseriaceae</taxon>
        <taxon>Aquella</taxon>
    </lineage>
</organism>